<dbReference type="Gene3D" id="3.40.600.30">
    <property type="match status" value="1"/>
</dbReference>
<dbReference type="AlphaFoldDB" id="A0A429GF97"/>
<accession>A0A429GF97</accession>
<reference evidence="1 2" key="1">
    <citation type="submission" date="2018-10" db="EMBL/GenBank/DDBJ databases">
        <title>Co-occurring genomic capacity for anaerobic methane metabolism and dissimilatory sulfite reduction discovered in the Korarchaeota.</title>
        <authorList>
            <person name="Mckay L.J."/>
            <person name="Dlakic M."/>
            <person name="Fields M.W."/>
            <person name="Delmont T.O."/>
            <person name="Eren A.M."/>
            <person name="Jay Z.J."/>
            <person name="Klingelsmith K.B."/>
            <person name="Rusch D.B."/>
            <person name="Inskeep W.P."/>
        </authorList>
    </citation>
    <scope>NUCLEOTIDE SEQUENCE [LARGE SCALE GENOMIC DNA]</scope>
    <source>
        <strain evidence="1 2">MDKW</strain>
    </source>
</reference>
<protein>
    <recommendedName>
        <fullName evidence="3">Restriction endonuclease</fullName>
    </recommendedName>
</protein>
<name>A0A429GF97_9CREN</name>
<proteinExistence type="predicted"/>
<dbReference type="InterPro" id="IPR038374">
    <property type="entry name" value="ThaI_sf"/>
</dbReference>
<organism evidence="1 2">
    <name type="scientific">Candidatus Methanodesulfokora washburnensis</name>
    <dbReference type="NCBI Taxonomy" id="2478471"/>
    <lineage>
        <taxon>Archaea</taxon>
        <taxon>Thermoproteota</taxon>
        <taxon>Candidatus Korarchaeia</taxon>
        <taxon>Candidatus Korarchaeia incertae sedis</taxon>
        <taxon>Candidatus Methanodesulfokora</taxon>
    </lineage>
</organism>
<gene>
    <name evidence="1" type="ORF">D6D85_14170</name>
</gene>
<evidence type="ECO:0008006" key="3">
    <source>
        <dbReference type="Google" id="ProtNLM"/>
    </source>
</evidence>
<dbReference type="Proteomes" id="UP000277582">
    <property type="component" value="Unassembled WGS sequence"/>
</dbReference>
<comment type="caution">
    <text evidence="1">The sequence shown here is derived from an EMBL/GenBank/DDBJ whole genome shotgun (WGS) entry which is preliminary data.</text>
</comment>
<evidence type="ECO:0000313" key="1">
    <source>
        <dbReference type="EMBL" id="RSN72336.1"/>
    </source>
</evidence>
<evidence type="ECO:0000313" key="2">
    <source>
        <dbReference type="Proteomes" id="UP000277582"/>
    </source>
</evidence>
<sequence>MVSSNPGVVMAQTDPLVRLLKSRPDVLELLGRIWEILYIEGSSPDIGKRREDVIREMLREEFGLEVKSAPSTEREWDFYVIIEGKENRYSLKTTEDIAVIKVAWNGFPSIDRARKFQFKYPILYITGNRREREVSIYVFEIDDLEELREEMKDEMWWIPRGETNPRGFGIKAEAVRRLMEKARNKGNFVSVNYNPINTDIVKERYWRIWYNMLKKLALEG</sequence>
<dbReference type="EMBL" id="RCOS01000159">
    <property type="protein sequence ID" value="RSN72336.1"/>
    <property type="molecule type" value="Genomic_DNA"/>
</dbReference>
<keyword evidence="2" id="KW-1185">Reference proteome</keyword>